<reference evidence="2" key="1">
    <citation type="journal article" date="2021" name="IMA Fungus">
        <title>Genomic characterization of three marine fungi, including Emericellopsis atlantica sp. nov. with signatures of a generalist lifestyle and marine biomass degradation.</title>
        <authorList>
            <person name="Hagestad O.C."/>
            <person name="Hou L."/>
            <person name="Andersen J.H."/>
            <person name="Hansen E.H."/>
            <person name="Altermark B."/>
            <person name="Li C."/>
            <person name="Kuhnert E."/>
            <person name="Cox R.J."/>
            <person name="Crous P.W."/>
            <person name="Spatafora J.W."/>
            <person name="Lail K."/>
            <person name="Amirebrahimi M."/>
            <person name="Lipzen A."/>
            <person name="Pangilinan J."/>
            <person name="Andreopoulos W."/>
            <person name="Hayes R.D."/>
            <person name="Ng V."/>
            <person name="Grigoriev I.V."/>
            <person name="Jackson S.A."/>
            <person name="Sutton T.D.S."/>
            <person name="Dobson A.D.W."/>
            <person name="Rama T."/>
        </authorList>
    </citation>
    <scope>NUCLEOTIDE SEQUENCE</scope>
    <source>
        <strain evidence="2">TRa3180A</strain>
    </source>
</reference>
<evidence type="ECO:0000313" key="2">
    <source>
        <dbReference type="EMBL" id="KAG9243752.1"/>
    </source>
</evidence>
<dbReference type="Proteomes" id="UP000887226">
    <property type="component" value="Unassembled WGS sequence"/>
</dbReference>
<accession>A0A9P7Z276</accession>
<comment type="caution">
    <text evidence="2">The sequence shown here is derived from an EMBL/GenBank/DDBJ whole genome shotgun (WGS) entry which is preliminary data.</text>
</comment>
<gene>
    <name evidence="2" type="ORF">BJ878DRAFT_480799</name>
</gene>
<evidence type="ECO:0000256" key="1">
    <source>
        <dbReference type="SAM" id="MobiDB-lite"/>
    </source>
</evidence>
<dbReference type="EMBL" id="MU253953">
    <property type="protein sequence ID" value="KAG9243752.1"/>
    <property type="molecule type" value="Genomic_DNA"/>
</dbReference>
<keyword evidence="3" id="KW-1185">Reference proteome</keyword>
<feature type="region of interest" description="Disordered" evidence="1">
    <location>
        <begin position="98"/>
        <end position="118"/>
    </location>
</feature>
<dbReference type="AlphaFoldDB" id="A0A9P7Z276"/>
<proteinExistence type="predicted"/>
<protein>
    <submittedName>
        <fullName evidence="2">Uncharacterized protein</fullName>
    </submittedName>
</protein>
<sequence>MSTEPEPGTYTLRDGRTFPVNTCLKDISDCEHAALTEAADILRAITGQTGSKLPVYLGLAPRRCAIPAPITAFLSTSCGASWSKKSWLATRMACPSVGRDGDNDSHKISSTPKSPPQDVVDAELCARRIAEQLHHPDTHGLSLSKLEKQLRSDNWKDIVEKLFRDFDAENNLDARDAILDLKEGPDALMSALVGLVQENVKMERRRREKYSRLILRLNKSPNRLLATPRCTIHSSNQETFIQSLRIYA</sequence>
<name>A0A9P7Z276_9HELO</name>
<evidence type="ECO:0000313" key="3">
    <source>
        <dbReference type="Proteomes" id="UP000887226"/>
    </source>
</evidence>
<organism evidence="2 3">
    <name type="scientific">Calycina marina</name>
    <dbReference type="NCBI Taxonomy" id="1763456"/>
    <lineage>
        <taxon>Eukaryota</taxon>
        <taxon>Fungi</taxon>
        <taxon>Dikarya</taxon>
        <taxon>Ascomycota</taxon>
        <taxon>Pezizomycotina</taxon>
        <taxon>Leotiomycetes</taxon>
        <taxon>Helotiales</taxon>
        <taxon>Pezizellaceae</taxon>
        <taxon>Calycina</taxon>
    </lineage>
</organism>